<evidence type="ECO:0000256" key="1">
    <source>
        <dbReference type="SAM" id="MobiDB-lite"/>
    </source>
</evidence>
<evidence type="ECO:0000313" key="3">
    <source>
        <dbReference type="Proteomes" id="UP000829354"/>
    </source>
</evidence>
<proteinExistence type="predicted"/>
<organism evidence="2 3">
    <name type="scientific">Caenorhabditis briggsae</name>
    <dbReference type="NCBI Taxonomy" id="6238"/>
    <lineage>
        <taxon>Eukaryota</taxon>
        <taxon>Metazoa</taxon>
        <taxon>Ecdysozoa</taxon>
        <taxon>Nematoda</taxon>
        <taxon>Chromadorea</taxon>
        <taxon>Rhabditida</taxon>
        <taxon>Rhabditina</taxon>
        <taxon>Rhabditomorpha</taxon>
        <taxon>Rhabditoidea</taxon>
        <taxon>Rhabditidae</taxon>
        <taxon>Peloderinae</taxon>
        <taxon>Caenorhabditis</taxon>
    </lineage>
</organism>
<feature type="region of interest" description="Disordered" evidence="1">
    <location>
        <begin position="69"/>
        <end position="97"/>
    </location>
</feature>
<reference evidence="2 3" key="1">
    <citation type="submission" date="2022-04" db="EMBL/GenBank/DDBJ databases">
        <title>Chromosome-level reference genomes for two strains of Caenorhabditis briggsae: an improved platform for comparative genomics.</title>
        <authorList>
            <person name="Stevens L."/>
            <person name="Andersen E."/>
        </authorList>
    </citation>
    <scope>NUCLEOTIDE SEQUENCE [LARGE SCALE GENOMIC DNA]</scope>
    <source>
        <strain evidence="2">VX34</strain>
        <tissue evidence="2">Whole-organism</tissue>
    </source>
</reference>
<dbReference type="Proteomes" id="UP000829354">
    <property type="component" value="Chromosome X"/>
</dbReference>
<protein>
    <submittedName>
        <fullName evidence="2">Uncharacterized protein</fullName>
    </submittedName>
</protein>
<dbReference type="EMBL" id="CP092625">
    <property type="protein sequence ID" value="UMM39363.1"/>
    <property type="molecule type" value="Genomic_DNA"/>
</dbReference>
<name>A0AAE9FB72_CAEBR</name>
<feature type="compositionally biased region" description="Pro residues" evidence="1">
    <location>
        <begin position="141"/>
        <end position="153"/>
    </location>
</feature>
<dbReference type="AlphaFoldDB" id="A0AAE9FB72"/>
<accession>A0AAE9FB72</accession>
<feature type="region of interest" description="Disordered" evidence="1">
    <location>
        <begin position="136"/>
        <end position="199"/>
    </location>
</feature>
<keyword evidence="3" id="KW-1185">Reference proteome</keyword>
<sequence length="199" mass="23080">MGRDAEKGKRRIFWMIIQRNWMIWSVNINLCWRIKKGRKKKKLEMELEKLSAELAEKDARRLQLVAEIQKQNEKEESEDTNTSNKPGPQEEEDQKEEPQIVVLQARHLTFILHALLFLLNRVLVDQCSMMCQVNNGNLPEVPRPSIPEAPRPSIPEGRDQNADPMEQDEEDKQNLPGPGPATLEMRNLNLQPDVPIEED</sequence>
<evidence type="ECO:0000313" key="2">
    <source>
        <dbReference type="EMBL" id="UMM39363.1"/>
    </source>
</evidence>
<gene>
    <name evidence="2" type="ORF">L5515_016448</name>
</gene>